<name>A0ACB8BB39_9AGAM</name>
<dbReference type="EMBL" id="MU266476">
    <property type="protein sequence ID" value="KAH7922689.1"/>
    <property type="molecule type" value="Genomic_DNA"/>
</dbReference>
<gene>
    <name evidence="1" type="ORF">BV22DRAFT_641156</name>
</gene>
<proteinExistence type="predicted"/>
<organism evidence="1 2">
    <name type="scientific">Leucogyrophana mollusca</name>
    <dbReference type="NCBI Taxonomy" id="85980"/>
    <lineage>
        <taxon>Eukaryota</taxon>
        <taxon>Fungi</taxon>
        <taxon>Dikarya</taxon>
        <taxon>Basidiomycota</taxon>
        <taxon>Agaricomycotina</taxon>
        <taxon>Agaricomycetes</taxon>
        <taxon>Agaricomycetidae</taxon>
        <taxon>Boletales</taxon>
        <taxon>Boletales incertae sedis</taxon>
        <taxon>Leucogyrophana</taxon>
    </lineage>
</organism>
<reference evidence="1" key="1">
    <citation type="journal article" date="2021" name="New Phytol.">
        <title>Evolutionary innovations through gain and loss of genes in the ectomycorrhizal Boletales.</title>
        <authorList>
            <person name="Wu G."/>
            <person name="Miyauchi S."/>
            <person name="Morin E."/>
            <person name="Kuo A."/>
            <person name="Drula E."/>
            <person name="Varga T."/>
            <person name="Kohler A."/>
            <person name="Feng B."/>
            <person name="Cao Y."/>
            <person name="Lipzen A."/>
            <person name="Daum C."/>
            <person name="Hundley H."/>
            <person name="Pangilinan J."/>
            <person name="Johnson J."/>
            <person name="Barry K."/>
            <person name="LaButti K."/>
            <person name="Ng V."/>
            <person name="Ahrendt S."/>
            <person name="Min B."/>
            <person name="Choi I.G."/>
            <person name="Park H."/>
            <person name="Plett J.M."/>
            <person name="Magnuson J."/>
            <person name="Spatafora J.W."/>
            <person name="Nagy L.G."/>
            <person name="Henrissat B."/>
            <person name="Grigoriev I.V."/>
            <person name="Yang Z.L."/>
            <person name="Xu J."/>
            <person name="Martin F.M."/>
        </authorList>
    </citation>
    <scope>NUCLEOTIDE SEQUENCE</scope>
    <source>
        <strain evidence="1">KUC20120723A-06</strain>
    </source>
</reference>
<accession>A0ACB8BB39</accession>
<comment type="caution">
    <text evidence="1">The sequence shown here is derived from an EMBL/GenBank/DDBJ whole genome shotgun (WGS) entry which is preliminary data.</text>
</comment>
<dbReference type="Proteomes" id="UP000790709">
    <property type="component" value="Unassembled WGS sequence"/>
</dbReference>
<sequence>MVDLLNALLEESAISKDLKNLFADTLVKLCRHSCRFPACLILNDITVDADNQVVTGGYSQVSRGQIQGQPIAMKQVTLYMSRMEVMMKACAREAIIWSRLSHPNLLPFYGIFYLANDRSRISLVSPWIEHGHIGQYLERFPQTDREPLAMDIAQGIEYLHTCLPTIVHGDLKPVRYHIQSCMRVITANIVVQFNIFVTPSGTACLADFGLAYAKDPQRRTATSTQGPAHGGTYPYEAPELLLNEEPVSFAGDVYAFACVLYEMYSGMQPFHLQTVARVILALTAGERPARCAEVNDAMWGLIERCWHQDPAQRPSASDVVRYLGSFAAVDEQRRQHQ</sequence>
<protein>
    <submittedName>
        <fullName evidence="1">Kinase-like protein</fullName>
    </submittedName>
</protein>
<evidence type="ECO:0000313" key="1">
    <source>
        <dbReference type="EMBL" id="KAH7922689.1"/>
    </source>
</evidence>
<keyword evidence="2" id="KW-1185">Reference proteome</keyword>
<evidence type="ECO:0000313" key="2">
    <source>
        <dbReference type="Proteomes" id="UP000790709"/>
    </source>
</evidence>